<proteinExistence type="inferred from homology"/>
<dbReference type="PANTHER" id="PTHR12428:SF65">
    <property type="entry name" value="CYTOCHROME C OXIDASE ASSEMBLY PROTEIN COX18, MITOCHONDRIAL"/>
    <property type="match status" value="1"/>
</dbReference>
<evidence type="ECO:0000256" key="3">
    <source>
        <dbReference type="ARBA" id="ARBA00022692"/>
    </source>
</evidence>
<dbReference type="GO" id="GO:0033617">
    <property type="term" value="P:mitochondrial respiratory chain complex IV assembly"/>
    <property type="evidence" value="ECO:0007669"/>
    <property type="project" value="TreeGrafter"/>
</dbReference>
<dbReference type="InterPro" id="IPR028055">
    <property type="entry name" value="YidC/Oxa/ALB_C"/>
</dbReference>
<protein>
    <recommendedName>
        <fullName evidence="7">Membrane insertase YidC/Oxa/ALB C-terminal domain-containing protein</fullName>
    </recommendedName>
</protein>
<evidence type="ECO:0000256" key="2">
    <source>
        <dbReference type="ARBA" id="ARBA00009877"/>
    </source>
</evidence>
<dbReference type="AlphaFoldDB" id="A0A1V6TGH9"/>
<evidence type="ECO:0000256" key="6">
    <source>
        <dbReference type="RuleBase" id="RU003945"/>
    </source>
</evidence>
<evidence type="ECO:0000256" key="4">
    <source>
        <dbReference type="ARBA" id="ARBA00022989"/>
    </source>
</evidence>
<dbReference type="GO" id="GO:0032977">
    <property type="term" value="F:membrane insertase activity"/>
    <property type="evidence" value="ECO:0007669"/>
    <property type="project" value="InterPro"/>
</dbReference>
<sequence length="330" mass="37437">MNSIRSQVFRGQRQRPWRSVFSSSQIRNFHPTRPTRGINDILDLSAGFIHGVHSISHLPWVASIPLTALIVRTCLGLPLHIYTKTNARREREIAPLISSWANYIMTKEQAKGTPKRKISKEIKLRHHELRGRAKISSLSRFAGLVQIPVWISLMESVRGMCGNKNGLVPWLLSMMSSEGDGAEHLHLTVEPTLANEGALWFPDLLAGDPTGALPLLLSASIVLNIRNGWRVASRKELADMPKLQMLQHGFWAGLRVFMQVLALNVGASTYFYEMPTALLIYWITSTNVATLQTWFLDKYMFAKPPLPSWSRRYTHYESPTLSDPFRQKLL</sequence>
<reference evidence="9" key="1">
    <citation type="journal article" date="2017" name="Nat. Microbiol.">
        <title>Global analysis of biosynthetic gene clusters reveals vast potential of secondary metabolite production in Penicillium species.</title>
        <authorList>
            <person name="Nielsen J.C."/>
            <person name="Grijseels S."/>
            <person name="Prigent S."/>
            <person name="Ji B."/>
            <person name="Dainat J."/>
            <person name="Nielsen K.F."/>
            <person name="Frisvad J.C."/>
            <person name="Workman M."/>
            <person name="Nielsen J."/>
        </authorList>
    </citation>
    <scope>NUCLEOTIDE SEQUENCE [LARGE SCALE GENOMIC DNA]</scope>
    <source>
        <strain evidence="9">IBT 24891</strain>
    </source>
</reference>
<dbReference type="InterPro" id="IPR001708">
    <property type="entry name" value="YidC/ALB3/OXA1/COX18"/>
</dbReference>
<dbReference type="GO" id="GO:0005743">
    <property type="term" value="C:mitochondrial inner membrane"/>
    <property type="evidence" value="ECO:0007669"/>
    <property type="project" value="TreeGrafter"/>
</dbReference>
<evidence type="ECO:0000313" key="9">
    <source>
        <dbReference type="Proteomes" id="UP000191285"/>
    </source>
</evidence>
<gene>
    <name evidence="8" type="ORF">PENSTE_c006G00224</name>
</gene>
<feature type="domain" description="Membrane insertase YidC/Oxa/ALB C-terminal" evidence="7">
    <location>
        <begin position="60"/>
        <end position="297"/>
    </location>
</feature>
<keyword evidence="3 6" id="KW-0812">Transmembrane</keyword>
<evidence type="ECO:0000259" key="7">
    <source>
        <dbReference type="Pfam" id="PF02096"/>
    </source>
</evidence>
<comment type="caution">
    <text evidence="8">The sequence shown here is derived from an EMBL/GenBank/DDBJ whole genome shotgun (WGS) entry which is preliminary data.</text>
</comment>
<accession>A0A1V6TGH9</accession>
<name>A0A1V6TGH9_9EURO</name>
<evidence type="ECO:0000313" key="8">
    <source>
        <dbReference type="EMBL" id="OQE25276.1"/>
    </source>
</evidence>
<dbReference type="GO" id="GO:0032979">
    <property type="term" value="P:protein insertion into mitochondrial inner membrane from matrix"/>
    <property type="evidence" value="ECO:0007669"/>
    <property type="project" value="TreeGrafter"/>
</dbReference>
<evidence type="ECO:0000256" key="5">
    <source>
        <dbReference type="ARBA" id="ARBA00023136"/>
    </source>
</evidence>
<keyword evidence="9" id="KW-1185">Reference proteome</keyword>
<dbReference type="Pfam" id="PF02096">
    <property type="entry name" value="60KD_IMP"/>
    <property type="match status" value="1"/>
</dbReference>
<dbReference type="EMBL" id="MLKD01000006">
    <property type="protein sequence ID" value="OQE25276.1"/>
    <property type="molecule type" value="Genomic_DNA"/>
</dbReference>
<dbReference type="STRING" id="303698.A0A1V6TGH9"/>
<dbReference type="PANTHER" id="PTHR12428">
    <property type="entry name" value="OXA1"/>
    <property type="match status" value="1"/>
</dbReference>
<comment type="subcellular location">
    <subcellularLocation>
        <location evidence="1 6">Membrane</location>
        <topology evidence="1 6">Multi-pass membrane protein</topology>
    </subcellularLocation>
</comment>
<dbReference type="OrthoDB" id="2148490at2759"/>
<dbReference type="Proteomes" id="UP000191285">
    <property type="component" value="Unassembled WGS sequence"/>
</dbReference>
<evidence type="ECO:0000256" key="1">
    <source>
        <dbReference type="ARBA" id="ARBA00004141"/>
    </source>
</evidence>
<organism evidence="8 9">
    <name type="scientific">Penicillium steckii</name>
    <dbReference type="NCBI Taxonomy" id="303698"/>
    <lineage>
        <taxon>Eukaryota</taxon>
        <taxon>Fungi</taxon>
        <taxon>Dikarya</taxon>
        <taxon>Ascomycota</taxon>
        <taxon>Pezizomycotina</taxon>
        <taxon>Eurotiomycetes</taxon>
        <taxon>Eurotiomycetidae</taxon>
        <taxon>Eurotiales</taxon>
        <taxon>Aspergillaceae</taxon>
        <taxon>Penicillium</taxon>
    </lineage>
</organism>
<keyword evidence="4" id="KW-1133">Transmembrane helix</keyword>
<comment type="similarity">
    <text evidence="2 6">Belongs to the OXA1/ALB3/YidC family.</text>
</comment>
<keyword evidence="5" id="KW-0472">Membrane</keyword>